<protein>
    <submittedName>
        <fullName evidence="1">Uncharacterized protein</fullName>
    </submittedName>
</protein>
<evidence type="ECO:0000313" key="1">
    <source>
        <dbReference type="EMBL" id="WIW96496.1"/>
    </source>
</evidence>
<dbReference type="KEGG" id="arue:QQX03_05195"/>
<accession>A0A9Y2B9L0</accession>
<reference evidence="1 2" key="1">
    <citation type="submission" date="2023-06" db="EMBL/GenBank/DDBJ databases">
        <title>Altererythrobacter rubellus NBRC 112769 genome.</title>
        <authorList>
            <person name="Zhang K."/>
        </authorList>
    </citation>
    <scope>NUCLEOTIDE SEQUENCE [LARGE SCALE GENOMIC DNA]</scope>
    <source>
        <strain evidence="1 2">NBRC 112769</strain>
    </source>
</reference>
<dbReference type="RefSeq" id="WP_285976802.1">
    <property type="nucleotide sequence ID" value="NZ_CP127221.1"/>
</dbReference>
<sequence>MLHYTERGFAFECADSRNENFFLFVVKPGQGYDRVSEVISILREHNTRAASSGRTHTLNGLWVKYRNAGGPDQAICADVWRQFGSNAQCRVAVDFAFR</sequence>
<gene>
    <name evidence="1" type="ORF">QQX03_05195</name>
</gene>
<name>A0A9Y2B9L0_9SPHN</name>
<dbReference type="AlphaFoldDB" id="A0A9Y2B9L0"/>
<dbReference type="EMBL" id="CP127221">
    <property type="protein sequence ID" value="WIW96496.1"/>
    <property type="molecule type" value="Genomic_DNA"/>
</dbReference>
<keyword evidence="2" id="KW-1185">Reference proteome</keyword>
<dbReference type="Proteomes" id="UP001231445">
    <property type="component" value="Chromosome"/>
</dbReference>
<organism evidence="1 2">
    <name type="scientific">Altererythrobacter rubellus</name>
    <dbReference type="NCBI Taxonomy" id="2173831"/>
    <lineage>
        <taxon>Bacteria</taxon>
        <taxon>Pseudomonadati</taxon>
        <taxon>Pseudomonadota</taxon>
        <taxon>Alphaproteobacteria</taxon>
        <taxon>Sphingomonadales</taxon>
        <taxon>Erythrobacteraceae</taxon>
        <taxon>Altererythrobacter</taxon>
    </lineage>
</organism>
<evidence type="ECO:0000313" key="2">
    <source>
        <dbReference type="Proteomes" id="UP001231445"/>
    </source>
</evidence>
<proteinExistence type="predicted"/>